<feature type="transmembrane region" description="Helical" evidence="2">
    <location>
        <begin position="20"/>
        <end position="40"/>
    </location>
</feature>
<keyword evidence="4" id="KW-1185">Reference proteome</keyword>
<protein>
    <submittedName>
        <fullName evidence="3">Uncharacterized protein</fullName>
    </submittedName>
</protein>
<evidence type="ECO:0000313" key="4">
    <source>
        <dbReference type="Proteomes" id="UP000018680"/>
    </source>
</evidence>
<dbReference type="EMBL" id="CP006939">
    <property type="protein sequence ID" value="AHC15528.1"/>
    <property type="molecule type" value="Genomic_DNA"/>
</dbReference>
<feature type="region of interest" description="Disordered" evidence="1">
    <location>
        <begin position="44"/>
        <end position="67"/>
    </location>
</feature>
<gene>
    <name evidence="3" type="ORF">L21SP2_2165</name>
</gene>
<accession>V5WIC8</accession>
<reference evidence="3 4" key="1">
    <citation type="journal article" date="2015" name="Stand. Genomic Sci.">
        <title>Complete genome sequence and description of Salinispira pacifica gen. nov., sp. nov., a novel spirochaete isolated form a hypersaline microbial mat.</title>
        <authorList>
            <person name="Ben Hania W."/>
            <person name="Joseph M."/>
            <person name="Schumann P."/>
            <person name="Bunk B."/>
            <person name="Fiebig A."/>
            <person name="Sproer C."/>
            <person name="Klenk H.P."/>
            <person name="Fardeau M.L."/>
            <person name="Spring S."/>
        </authorList>
    </citation>
    <scope>NUCLEOTIDE SEQUENCE [LARGE SCALE GENOMIC DNA]</scope>
    <source>
        <strain evidence="3 4">L21-RPul-D2</strain>
    </source>
</reference>
<keyword evidence="2" id="KW-0472">Membrane</keyword>
<dbReference type="HOGENOM" id="CLU_1377291_0_0_12"/>
<dbReference type="Proteomes" id="UP000018680">
    <property type="component" value="Chromosome"/>
</dbReference>
<keyword evidence="2" id="KW-1133">Transmembrane helix</keyword>
<organism evidence="3 4">
    <name type="scientific">Salinispira pacifica</name>
    <dbReference type="NCBI Taxonomy" id="1307761"/>
    <lineage>
        <taxon>Bacteria</taxon>
        <taxon>Pseudomonadati</taxon>
        <taxon>Spirochaetota</taxon>
        <taxon>Spirochaetia</taxon>
        <taxon>Spirochaetales</taxon>
        <taxon>Spirochaetaceae</taxon>
        <taxon>Salinispira</taxon>
    </lineage>
</organism>
<dbReference type="KEGG" id="slr:L21SP2_2165"/>
<evidence type="ECO:0000313" key="3">
    <source>
        <dbReference type="EMBL" id="AHC15528.1"/>
    </source>
</evidence>
<proteinExistence type="predicted"/>
<keyword evidence="2" id="KW-0812">Transmembrane</keyword>
<sequence length="198" mass="21711">MHLSSSRNNLSLLSRIPSMILYLIILAALLWISAAVPVWADGSGGNAGESAGEDAVESAAESTGEDRVHISRSEVTSYVAVSDDFNPDRKFAQVLKAEARRASDGSWTVSVRLDHNDEILADGSEHYADRWQVVDPRDGSVISERVLWHHHINEMPFTRSQSGIEIDSKLSYVIIRAACTHHGFEGRQVKLFLPGSGS</sequence>
<dbReference type="STRING" id="1307761.L21SP2_2165"/>
<dbReference type="AlphaFoldDB" id="V5WIC8"/>
<name>V5WIC8_9SPIO</name>
<evidence type="ECO:0000256" key="2">
    <source>
        <dbReference type="SAM" id="Phobius"/>
    </source>
</evidence>
<evidence type="ECO:0000256" key="1">
    <source>
        <dbReference type="SAM" id="MobiDB-lite"/>
    </source>
</evidence>